<name>A0ABW4FV84_9PSEU</name>
<evidence type="ECO:0000313" key="3">
    <source>
        <dbReference type="EMBL" id="MFD1534467.1"/>
    </source>
</evidence>
<dbReference type="RefSeq" id="WP_343984001.1">
    <property type="nucleotide sequence ID" value="NZ_BAAAJG010000017.1"/>
</dbReference>
<dbReference type="InterPro" id="IPR005545">
    <property type="entry name" value="YCII"/>
</dbReference>
<organism evidence="3 4">
    <name type="scientific">Pseudonocardia aurantiaca</name>
    <dbReference type="NCBI Taxonomy" id="75290"/>
    <lineage>
        <taxon>Bacteria</taxon>
        <taxon>Bacillati</taxon>
        <taxon>Actinomycetota</taxon>
        <taxon>Actinomycetes</taxon>
        <taxon>Pseudonocardiales</taxon>
        <taxon>Pseudonocardiaceae</taxon>
        <taxon>Pseudonocardia</taxon>
    </lineage>
</organism>
<accession>A0ABW4FV84</accession>
<comment type="caution">
    <text evidence="3">The sequence shown here is derived from an EMBL/GenBank/DDBJ whole genome shotgun (WGS) entry which is preliminary data.</text>
</comment>
<evidence type="ECO:0000259" key="2">
    <source>
        <dbReference type="Pfam" id="PF03795"/>
    </source>
</evidence>
<dbReference type="PANTHER" id="PTHR35174">
    <property type="entry name" value="BLL7171 PROTEIN-RELATED"/>
    <property type="match status" value="1"/>
</dbReference>
<dbReference type="Gene3D" id="3.30.70.1060">
    <property type="entry name" value="Dimeric alpha+beta barrel"/>
    <property type="match status" value="1"/>
</dbReference>
<keyword evidence="4" id="KW-1185">Reference proteome</keyword>
<protein>
    <submittedName>
        <fullName evidence="3">YciI family protein</fullName>
    </submittedName>
</protein>
<reference evidence="4" key="1">
    <citation type="journal article" date="2019" name="Int. J. Syst. Evol. Microbiol.">
        <title>The Global Catalogue of Microorganisms (GCM) 10K type strain sequencing project: providing services to taxonomists for standard genome sequencing and annotation.</title>
        <authorList>
            <consortium name="The Broad Institute Genomics Platform"/>
            <consortium name="The Broad Institute Genome Sequencing Center for Infectious Disease"/>
            <person name="Wu L."/>
            <person name="Ma J."/>
        </authorList>
    </citation>
    <scope>NUCLEOTIDE SEQUENCE [LARGE SCALE GENOMIC DNA]</scope>
    <source>
        <strain evidence="4">JCM 12165</strain>
    </source>
</reference>
<sequence length="146" mass="16042">MRVMVLMKPGPAAEAGEMPSEELFTAMGRYNEELVAAGVLVGGDGLHPSAQGARVRYSRGKQTVIDGPFAEAKELVAGYWIWQVESLEEAVEWAKRCPHGPVEGEAELEIRRIFEVEDFAPIATPEILEHNERLRAQVAEQQAGNA</sequence>
<evidence type="ECO:0000256" key="1">
    <source>
        <dbReference type="ARBA" id="ARBA00007689"/>
    </source>
</evidence>
<gene>
    <name evidence="3" type="ORF">ACFSCY_34110</name>
</gene>
<dbReference type="Proteomes" id="UP001597145">
    <property type="component" value="Unassembled WGS sequence"/>
</dbReference>
<dbReference type="SUPFAM" id="SSF54909">
    <property type="entry name" value="Dimeric alpha+beta barrel"/>
    <property type="match status" value="1"/>
</dbReference>
<dbReference type="Pfam" id="PF03795">
    <property type="entry name" value="YCII"/>
    <property type="match status" value="1"/>
</dbReference>
<comment type="similarity">
    <text evidence="1">Belongs to the YciI family.</text>
</comment>
<evidence type="ECO:0000313" key="4">
    <source>
        <dbReference type="Proteomes" id="UP001597145"/>
    </source>
</evidence>
<dbReference type="PANTHER" id="PTHR35174:SF4">
    <property type="entry name" value="BLL7163 PROTEIN"/>
    <property type="match status" value="1"/>
</dbReference>
<proteinExistence type="inferred from homology"/>
<dbReference type="InterPro" id="IPR011008">
    <property type="entry name" value="Dimeric_a/b-barrel"/>
</dbReference>
<dbReference type="EMBL" id="JBHUCP010000034">
    <property type="protein sequence ID" value="MFD1534467.1"/>
    <property type="molecule type" value="Genomic_DNA"/>
</dbReference>
<feature type="domain" description="YCII-related" evidence="2">
    <location>
        <begin position="1"/>
        <end position="110"/>
    </location>
</feature>